<dbReference type="Proteomes" id="UP000198397">
    <property type="component" value="Unassembled WGS sequence"/>
</dbReference>
<dbReference type="Gene3D" id="3.40.50.300">
    <property type="entry name" value="P-loop containing nucleotide triphosphate hydrolases"/>
    <property type="match status" value="1"/>
</dbReference>
<dbReference type="PANTHER" id="PTHR47396:SF1">
    <property type="entry name" value="ATP-DEPENDENT HELICASE IRC3-RELATED"/>
    <property type="match status" value="1"/>
</dbReference>
<dbReference type="GO" id="GO:0006304">
    <property type="term" value="P:DNA modification"/>
    <property type="evidence" value="ECO:0007669"/>
    <property type="project" value="InterPro"/>
</dbReference>
<dbReference type="GO" id="GO:0004386">
    <property type="term" value="F:helicase activity"/>
    <property type="evidence" value="ECO:0007669"/>
    <property type="project" value="UniProtKB-KW"/>
</dbReference>
<evidence type="ECO:0000259" key="3">
    <source>
        <dbReference type="Pfam" id="PF08463"/>
    </source>
</evidence>
<keyword evidence="4" id="KW-0067">ATP-binding</keyword>
<keyword evidence="4" id="KW-0378">Hydrolase</keyword>
<dbReference type="InterPro" id="IPR050742">
    <property type="entry name" value="Helicase_Restrict-Modif_Enz"/>
</dbReference>
<name>A0A238YLI5_HALVU</name>
<dbReference type="InterPro" id="IPR001650">
    <property type="entry name" value="Helicase_C-like"/>
</dbReference>
<keyword evidence="4" id="KW-0547">Nucleotide-binding</keyword>
<dbReference type="CDD" id="cd18799">
    <property type="entry name" value="SF2_C_EcoAI-like"/>
    <property type="match status" value="1"/>
</dbReference>
<keyword evidence="4" id="KW-0347">Helicase</keyword>
<sequence>MKPDAFCGFNEADRNRLIAEEVRKQVEDGEKILVFAINDEHAIQLTEMFNQVYSDKPNDYVRKITYTTDNAEDVLNNFKNEYMEPTVAVTVEMVSTGTDVPPLQNIVFARPVKSPILYNQMVGRGTRTCESIDKEKFTIFDCVGVIEYFQDQKHPPFDQYRAVDDESGKESGGTAEERKDDDLVVADDVTDELIETESGYRFQTKDGEELRPEDYISAFEQYIAQNSDRIDAINILQNRPEDLRREHLKELNEKLRAESETFTEERLQKAYSEEMVDLLGFVKHAIGEDEFPTTEERVEKAFEVWEKEHEFTEDERKWLDMIREHFKREKMIKEDDFNDIPFIRKGGWDSAAEAFGGEEQLKETLDELNKQVILA</sequence>
<reference evidence="4 5" key="1">
    <citation type="submission" date="2017-06" db="EMBL/GenBank/DDBJ databases">
        <authorList>
            <person name="Kim H.J."/>
            <person name="Triplett B.A."/>
        </authorList>
    </citation>
    <scope>NUCLEOTIDE SEQUENCE [LARGE SCALE GENOMIC DNA]</scope>
    <source>
        <strain evidence="4 5">DSM 8800</strain>
    </source>
</reference>
<dbReference type="GO" id="GO:0005829">
    <property type="term" value="C:cytosol"/>
    <property type="evidence" value="ECO:0007669"/>
    <property type="project" value="TreeGrafter"/>
</dbReference>
<feature type="domain" description="EcoEI R protein C-terminal" evidence="3">
    <location>
        <begin position="213"/>
        <end position="371"/>
    </location>
</feature>
<proteinExistence type="predicted"/>
<evidence type="ECO:0000313" key="4">
    <source>
        <dbReference type="EMBL" id="SNR71494.1"/>
    </source>
</evidence>
<dbReference type="Pfam" id="PF00271">
    <property type="entry name" value="Helicase_C"/>
    <property type="match status" value="1"/>
</dbReference>
<feature type="domain" description="Helicase C-terminal" evidence="2">
    <location>
        <begin position="19"/>
        <end position="127"/>
    </location>
</feature>
<evidence type="ECO:0000259" key="2">
    <source>
        <dbReference type="Pfam" id="PF00271"/>
    </source>
</evidence>
<gene>
    <name evidence="4" type="ORF">SAMN06264855_1543</name>
</gene>
<dbReference type="OrthoDB" id="11644at2157"/>
<feature type="region of interest" description="Disordered" evidence="1">
    <location>
        <begin position="157"/>
        <end position="181"/>
    </location>
</feature>
<protein>
    <submittedName>
        <fullName evidence="4">Helicase conserved C-terminal domain-containing protein</fullName>
    </submittedName>
</protein>
<dbReference type="PANTHER" id="PTHR47396">
    <property type="entry name" value="TYPE I RESTRICTION ENZYME ECOKI R PROTEIN"/>
    <property type="match status" value="1"/>
</dbReference>
<dbReference type="SUPFAM" id="SSF52540">
    <property type="entry name" value="P-loop containing nucleoside triphosphate hydrolases"/>
    <property type="match status" value="1"/>
</dbReference>
<dbReference type="RefSeq" id="WP_089386120.1">
    <property type="nucleotide sequence ID" value="NZ_FZNQ01000054.1"/>
</dbReference>
<dbReference type="EMBL" id="FZNQ01000054">
    <property type="protein sequence ID" value="SNR71494.1"/>
    <property type="molecule type" value="Genomic_DNA"/>
</dbReference>
<evidence type="ECO:0000313" key="5">
    <source>
        <dbReference type="Proteomes" id="UP000198397"/>
    </source>
</evidence>
<organism evidence="4 5">
    <name type="scientific">Halorubrum vacuolatum</name>
    <name type="common">Natronobacterium vacuolatum</name>
    <dbReference type="NCBI Taxonomy" id="63740"/>
    <lineage>
        <taxon>Archaea</taxon>
        <taxon>Methanobacteriati</taxon>
        <taxon>Methanobacteriota</taxon>
        <taxon>Stenosarchaea group</taxon>
        <taxon>Halobacteria</taxon>
        <taxon>Halobacteriales</taxon>
        <taxon>Haloferacaceae</taxon>
        <taxon>Halorubrum</taxon>
    </lineage>
</organism>
<evidence type="ECO:0000256" key="1">
    <source>
        <dbReference type="SAM" id="MobiDB-lite"/>
    </source>
</evidence>
<dbReference type="AlphaFoldDB" id="A0A238YLI5"/>
<accession>A0A238YLI5</accession>
<dbReference type="InterPro" id="IPR027417">
    <property type="entry name" value="P-loop_NTPase"/>
</dbReference>
<dbReference type="InterPro" id="IPR013670">
    <property type="entry name" value="EcoEI_R_C_dom"/>
</dbReference>
<keyword evidence="5" id="KW-1185">Reference proteome</keyword>
<dbReference type="Pfam" id="PF08463">
    <property type="entry name" value="EcoEI_R_C"/>
    <property type="match status" value="1"/>
</dbReference>
<dbReference type="GO" id="GO:0003677">
    <property type="term" value="F:DNA binding"/>
    <property type="evidence" value="ECO:0007669"/>
    <property type="project" value="InterPro"/>
</dbReference>